<dbReference type="Proteomes" id="UP000283634">
    <property type="component" value="Unassembled WGS sequence"/>
</dbReference>
<reference evidence="2 3" key="1">
    <citation type="journal article" date="2018" name="BMC Genomics">
        <title>Genomic comparison of Trypanosoma conorhini and Trypanosoma rangeli to Trypanosoma cruzi strains of high and low virulence.</title>
        <authorList>
            <person name="Bradwell K.R."/>
            <person name="Koparde V.N."/>
            <person name="Matveyev A.V."/>
            <person name="Serrano M.G."/>
            <person name="Alves J.M."/>
            <person name="Parikh H."/>
            <person name="Huang B."/>
            <person name="Lee V."/>
            <person name="Espinosa-Alvarez O."/>
            <person name="Ortiz P.A."/>
            <person name="Costa-Martins A.G."/>
            <person name="Teixeira M.M."/>
            <person name="Buck G.A."/>
        </authorList>
    </citation>
    <scope>NUCLEOTIDE SEQUENCE [LARGE SCALE GENOMIC DNA]</scope>
    <source>
        <strain evidence="2 3">AM80</strain>
    </source>
</reference>
<accession>A0A422MQD8</accession>
<dbReference type="OrthoDB" id="251528at2759"/>
<gene>
    <name evidence="2" type="ORF">TraAM80_10210</name>
</gene>
<dbReference type="EMBL" id="MKGL01000854">
    <property type="protein sequence ID" value="RNE95468.1"/>
    <property type="molecule type" value="Genomic_DNA"/>
</dbReference>
<sequence length="259" mass="27971">MTAPPTRLDAVCEAVHGDFASCGATSLQELCQQVRRLRINVQRLASEQIPSLDVDITALQEPHLRVAMHTNVHAGVNGSMSTPGNAIVGAESLLSHCRNLTADFARGSHRMPDKQRLQTTIYAVGYTPHYHQKKLPLYKSTESPERYPIQQQTQNTAASLQPTNAKSSIQQKEPICSETTTQAPSNEEEITVQASFANKIHQTSPPAKPTRELKPPPFGQAATGDKPTPFGQAATGDKPLPFGQAATGDKPTVWTGCNG</sequence>
<evidence type="ECO:0000313" key="2">
    <source>
        <dbReference type="EMBL" id="RNE95468.1"/>
    </source>
</evidence>
<evidence type="ECO:0000313" key="3">
    <source>
        <dbReference type="Proteomes" id="UP000283634"/>
    </source>
</evidence>
<name>A0A422MQD8_TRYRA</name>
<protein>
    <submittedName>
        <fullName evidence="2">Surface antigen 2 (CA-2)</fullName>
    </submittedName>
</protein>
<dbReference type="GeneID" id="40334143"/>
<feature type="region of interest" description="Disordered" evidence="1">
    <location>
        <begin position="201"/>
        <end position="259"/>
    </location>
</feature>
<evidence type="ECO:0000256" key="1">
    <source>
        <dbReference type="SAM" id="MobiDB-lite"/>
    </source>
</evidence>
<keyword evidence="3" id="KW-1185">Reference proteome</keyword>
<organism evidence="2 3">
    <name type="scientific">Trypanosoma rangeli</name>
    <dbReference type="NCBI Taxonomy" id="5698"/>
    <lineage>
        <taxon>Eukaryota</taxon>
        <taxon>Discoba</taxon>
        <taxon>Euglenozoa</taxon>
        <taxon>Kinetoplastea</taxon>
        <taxon>Metakinetoplastina</taxon>
        <taxon>Trypanosomatida</taxon>
        <taxon>Trypanosomatidae</taxon>
        <taxon>Trypanosoma</taxon>
        <taxon>Herpetosoma</taxon>
    </lineage>
</organism>
<proteinExistence type="predicted"/>
<feature type="compositionally biased region" description="Polar residues" evidence="1">
    <location>
        <begin position="151"/>
        <end position="185"/>
    </location>
</feature>
<dbReference type="OMA" id="INRTGHQ"/>
<dbReference type="RefSeq" id="XP_029233281.1">
    <property type="nucleotide sequence ID" value="XM_029386848.1"/>
</dbReference>
<comment type="caution">
    <text evidence="2">The sequence shown here is derived from an EMBL/GenBank/DDBJ whole genome shotgun (WGS) entry which is preliminary data.</text>
</comment>
<dbReference type="AlphaFoldDB" id="A0A422MQD8"/>
<feature type="region of interest" description="Disordered" evidence="1">
    <location>
        <begin position="151"/>
        <end position="186"/>
    </location>
</feature>